<evidence type="ECO:0000313" key="2">
    <source>
        <dbReference type="Proteomes" id="UP000000935"/>
    </source>
</evidence>
<dbReference type="KEGG" id="bmq:BMQ_pBM50006"/>
<keyword evidence="2" id="KW-1185">Reference proteome</keyword>
<dbReference type="HOGENOM" id="CLU_3304843_0_0_9"/>
<protein>
    <submittedName>
        <fullName evidence="1">Uncharacterized protein</fullName>
    </submittedName>
</protein>
<reference evidence="1 2" key="1">
    <citation type="journal article" date="2011" name="J. Bacteriol.">
        <title>Genome sequences of the biotechnologically important Bacillus megaterium strains QM B1551 and DSM319.</title>
        <authorList>
            <person name="Eppinger M."/>
            <person name="Bunk B."/>
            <person name="Johns M.A."/>
            <person name="Edirisinghe J.N."/>
            <person name="Kutumbaka K.K."/>
            <person name="Koenig S.S."/>
            <person name="Huot Creasy H."/>
            <person name="Rosovitz M.J."/>
            <person name="Riley D.R."/>
            <person name="Daugherty S."/>
            <person name="Martin M."/>
            <person name="Elbourne L.D."/>
            <person name="Paulsen I."/>
            <person name="Biedendieck R."/>
            <person name="Braun C."/>
            <person name="Grayburn S."/>
            <person name="Dhingra S."/>
            <person name="Lukyanchuk V."/>
            <person name="Ball B."/>
            <person name="Ul-Qamar R."/>
            <person name="Seibel J."/>
            <person name="Bremer E."/>
            <person name="Jahn D."/>
            <person name="Ravel J."/>
            <person name="Vary P.S."/>
        </authorList>
    </citation>
    <scope>NUCLEOTIDE SEQUENCE [LARGE SCALE GENOMIC DNA]</scope>
    <source>
        <strain evidence="2">ATCC 12872 / QMB1551</strain>
        <plasmid evidence="1">pBM500</plasmid>
    </source>
</reference>
<accession>D5E3H0</accession>
<proteinExistence type="predicted"/>
<evidence type="ECO:0000313" key="1">
    <source>
        <dbReference type="EMBL" id="ADE72345.1"/>
    </source>
</evidence>
<dbReference type="Proteomes" id="UP000000935">
    <property type="component" value="Plasmid pBM500"/>
</dbReference>
<gene>
    <name evidence="1" type="ordered locus">BMQ_pBM50006</name>
</gene>
<dbReference type="EMBL" id="CP001988">
    <property type="protein sequence ID" value="ADE72345.1"/>
    <property type="molecule type" value="Genomic_DNA"/>
</dbReference>
<geneLocation type="plasmid" evidence="1 2">
    <name>pBM500</name>
</geneLocation>
<name>D5E3H0_PRIM1</name>
<sequence>MLQSCSENENKKEDTIHNISSHEVKKDLLSILEIRLFSI</sequence>
<keyword evidence="1" id="KW-0614">Plasmid</keyword>
<organism evidence="1 2">
    <name type="scientific">Priestia megaterium (strain ATCC 12872 / QMB1551)</name>
    <name type="common">Bacillus megaterium</name>
    <dbReference type="NCBI Taxonomy" id="545693"/>
    <lineage>
        <taxon>Bacteria</taxon>
        <taxon>Bacillati</taxon>
        <taxon>Bacillota</taxon>
        <taxon>Bacilli</taxon>
        <taxon>Bacillales</taxon>
        <taxon>Bacillaceae</taxon>
        <taxon>Priestia</taxon>
    </lineage>
</organism>
<dbReference type="AlphaFoldDB" id="D5E3H0"/>